<dbReference type="Pfam" id="PF10074">
    <property type="entry name" value="RovC_DNA-bd"/>
    <property type="match status" value="1"/>
</dbReference>
<sequence>MEHAVLSDGSHHIRLDVVSGCLSRQSAVRLRFVLDGLEKADACVLAVQRLLALHRHGRFGKMHYPRDPAIARGIVLLRAHDAFSDGASHRDFACSLVGAEIAEQDWNDPSDSLRSRIRRLARQARAMARGGYKDLMLRK</sequence>
<comment type="caution">
    <text evidence="2">The sequence shown here is derived from an EMBL/GenBank/DDBJ whole genome shotgun (WGS) entry which is preliminary data.</text>
</comment>
<dbReference type="AlphaFoldDB" id="A0A2W5N7X0"/>
<feature type="domain" description="T6SS Transcription factor RovC-like DNA binding" evidence="1">
    <location>
        <begin position="46"/>
        <end position="136"/>
    </location>
</feature>
<name>A0A2W5N7X0_9SPHN</name>
<evidence type="ECO:0000259" key="1">
    <source>
        <dbReference type="Pfam" id="PF10074"/>
    </source>
</evidence>
<proteinExistence type="predicted"/>
<dbReference type="EMBL" id="QFPX01000059">
    <property type="protein sequence ID" value="PZQ49562.1"/>
    <property type="molecule type" value="Genomic_DNA"/>
</dbReference>
<evidence type="ECO:0000313" key="2">
    <source>
        <dbReference type="EMBL" id="PZQ49562.1"/>
    </source>
</evidence>
<dbReference type="Proteomes" id="UP000249082">
    <property type="component" value="Unassembled WGS sequence"/>
</dbReference>
<organism evidence="2 3">
    <name type="scientific">Novosphingobium pentaromativorans</name>
    <dbReference type="NCBI Taxonomy" id="205844"/>
    <lineage>
        <taxon>Bacteria</taxon>
        <taxon>Pseudomonadati</taxon>
        <taxon>Pseudomonadota</taxon>
        <taxon>Alphaproteobacteria</taxon>
        <taxon>Sphingomonadales</taxon>
        <taxon>Sphingomonadaceae</taxon>
        <taxon>Novosphingobium</taxon>
    </lineage>
</organism>
<dbReference type="InterPro" id="IPR018754">
    <property type="entry name" value="RovC-like_DNA-bd"/>
</dbReference>
<evidence type="ECO:0000313" key="3">
    <source>
        <dbReference type="Proteomes" id="UP000249082"/>
    </source>
</evidence>
<accession>A0A2W5N7X0</accession>
<gene>
    <name evidence="2" type="ORF">DI555_23790</name>
</gene>
<reference evidence="2 3" key="1">
    <citation type="submission" date="2017-08" db="EMBL/GenBank/DDBJ databases">
        <title>Infants hospitalized years apart are colonized by the same room-sourced microbial strains.</title>
        <authorList>
            <person name="Brooks B."/>
            <person name="Olm M.R."/>
            <person name="Firek B.A."/>
            <person name="Baker R."/>
            <person name="Thomas B.C."/>
            <person name="Morowitz M.J."/>
            <person name="Banfield J.F."/>
        </authorList>
    </citation>
    <scope>NUCLEOTIDE SEQUENCE [LARGE SCALE GENOMIC DNA]</scope>
    <source>
        <strain evidence="2">S2_005_002_R2_33</strain>
    </source>
</reference>
<protein>
    <recommendedName>
        <fullName evidence="1">T6SS Transcription factor RovC-like DNA binding domain-containing protein</fullName>
    </recommendedName>
</protein>